<keyword evidence="6" id="KW-1185">Reference proteome</keyword>
<dbReference type="Gene3D" id="1.10.10.60">
    <property type="entry name" value="Homeodomain-like"/>
    <property type="match status" value="1"/>
</dbReference>
<comment type="caution">
    <text evidence="5">The sequence shown here is derived from an EMBL/GenBank/DDBJ whole genome shotgun (WGS) entry which is preliminary data.</text>
</comment>
<evidence type="ECO:0000256" key="1">
    <source>
        <dbReference type="ARBA" id="ARBA00023015"/>
    </source>
</evidence>
<proteinExistence type="predicted"/>
<dbReference type="InterPro" id="IPR020449">
    <property type="entry name" value="Tscrpt_reg_AraC-type_HTH"/>
</dbReference>
<dbReference type="PANTHER" id="PTHR43280">
    <property type="entry name" value="ARAC-FAMILY TRANSCRIPTIONAL REGULATOR"/>
    <property type="match status" value="1"/>
</dbReference>
<feature type="domain" description="HTH araC/xylS-type" evidence="4">
    <location>
        <begin position="186"/>
        <end position="284"/>
    </location>
</feature>
<dbReference type="SMART" id="SM00342">
    <property type="entry name" value="HTH_ARAC"/>
    <property type="match status" value="1"/>
</dbReference>
<dbReference type="SUPFAM" id="SSF46689">
    <property type="entry name" value="Homeodomain-like"/>
    <property type="match status" value="1"/>
</dbReference>
<dbReference type="PRINTS" id="PR00032">
    <property type="entry name" value="HTHARAC"/>
</dbReference>
<protein>
    <recommendedName>
        <fullName evidence="4">HTH araC/xylS-type domain-containing protein</fullName>
    </recommendedName>
</protein>
<dbReference type="SUPFAM" id="SSF51215">
    <property type="entry name" value="Regulatory protein AraC"/>
    <property type="match status" value="1"/>
</dbReference>
<dbReference type="InterPro" id="IPR037923">
    <property type="entry name" value="HTH-like"/>
</dbReference>
<gene>
    <name evidence="5" type="ORF">GCM10009117_21290</name>
</gene>
<dbReference type="PANTHER" id="PTHR43280:SF32">
    <property type="entry name" value="TRANSCRIPTIONAL REGULATORY PROTEIN"/>
    <property type="match status" value="1"/>
</dbReference>
<dbReference type="Pfam" id="PF12833">
    <property type="entry name" value="HTH_18"/>
    <property type="match status" value="1"/>
</dbReference>
<evidence type="ECO:0000259" key="4">
    <source>
        <dbReference type="PROSITE" id="PS01124"/>
    </source>
</evidence>
<dbReference type="EMBL" id="BAAAFG010000016">
    <property type="protein sequence ID" value="GAA0872982.1"/>
    <property type="molecule type" value="Genomic_DNA"/>
</dbReference>
<keyword evidence="2" id="KW-0238">DNA-binding</keyword>
<organism evidence="5 6">
    <name type="scientific">Gangjinia marincola</name>
    <dbReference type="NCBI Taxonomy" id="578463"/>
    <lineage>
        <taxon>Bacteria</taxon>
        <taxon>Pseudomonadati</taxon>
        <taxon>Bacteroidota</taxon>
        <taxon>Flavobacteriia</taxon>
        <taxon>Flavobacteriales</taxon>
        <taxon>Flavobacteriaceae</taxon>
        <taxon>Gangjinia</taxon>
    </lineage>
</organism>
<dbReference type="RefSeq" id="WP_343767355.1">
    <property type="nucleotide sequence ID" value="NZ_BAAAFG010000016.1"/>
</dbReference>
<name>A0ABP3XWR5_9FLAO</name>
<dbReference type="InterPro" id="IPR018060">
    <property type="entry name" value="HTH_AraC"/>
</dbReference>
<accession>A0ABP3XWR5</accession>
<keyword evidence="3" id="KW-0804">Transcription</keyword>
<keyword evidence="1" id="KW-0805">Transcription regulation</keyword>
<evidence type="ECO:0000256" key="3">
    <source>
        <dbReference type="ARBA" id="ARBA00023163"/>
    </source>
</evidence>
<evidence type="ECO:0000313" key="5">
    <source>
        <dbReference type="EMBL" id="GAA0872982.1"/>
    </source>
</evidence>
<dbReference type="PROSITE" id="PS01124">
    <property type="entry name" value="HTH_ARAC_FAMILY_2"/>
    <property type="match status" value="1"/>
</dbReference>
<sequence>MAEKIQKYDFKEGLPQEFEIIDFNLFFTDFSKEIKKPHRVEFYQIFWFQEGSPTHMVDFKPIKINPNSLLFINKNSVQLFDTETTFKGKAILFTDNFFCKTKLDTRFLKSTILFNDLLSVAQINISDSIIETIFKQLETETENIKDEYQADIIRNDLRNLLLHSERERKKQGFVEFVKDTNLEFALIFKDLLEYNFIQHKNVGFYANKMNISTKRLNQTTLRIFGKSPKNIIDDRVLLECKRLLIYTSDSVKEIAYSLGFEEPTNFIKYFKKHTGETPNSFSEQYN</sequence>
<dbReference type="InterPro" id="IPR009057">
    <property type="entry name" value="Homeodomain-like_sf"/>
</dbReference>
<dbReference type="Proteomes" id="UP001500507">
    <property type="component" value="Unassembled WGS sequence"/>
</dbReference>
<evidence type="ECO:0000313" key="6">
    <source>
        <dbReference type="Proteomes" id="UP001500507"/>
    </source>
</evidence>
<reference evidence="6" key="1">
    <citation type="journal article" date="2019" name="Int. J. Syst. Evol. Microbiol.">
        <title>The Global Catalogue of Microorganisms (GCM) 10K type strain sequencing project: providing services to taxonomists for standard genome sequencing and annotation.</title>
        <authorList>
            <consortium name="The Broad Institute Genomics Platform"/>
            <consortium name="The Broad Institute Genome Sequencing Center for Infectious Disease"/>
            <person name="Wu L."/>
            <person name="Ma J."/>
        </authorList>
    </citation>
    <scope>NUCLEOTIDE SEQUENCE [LARGE SCALE GENOMIC DNA]</scope>
    <source>
        <strain evidence="6">JCM 16082</strain>
    </source>
</reference>
<evidence type="ECO:0000256" key="2">
    <source>
        <dbReference type="ARBA" id="ARBA00023125"/>
    </source>
</evidence>